<evidence type="ECO:0000313" key="1">
    <source>
        <dbReference type="EMBL" id="KAJ6691035.1"/>
    </source>
</evidence>
<protein>
    <submittedName>
        <fullName evidence="1">Uncharacterized protein</fullName>
    </submittedName>
</protein>
<proteinExistence type="predicted"/>
<dbReference type="Proteomes" id="UP001151752">
    <property type="component" value="Chromosome 17"/>
</dbReference>
<keyword evidence="2" id="KW-1185">Reference proteome</keyword>
<dbReference type="AlphaFoldDB" id="A0A9Q0SVN6"/>
<evidence type="ECO:0000313" key="2">
    <source>
        <dbReference type="Proteomes" id="UP001151752"/>
    </source>
</evidence>
<reference evidence="1" key="2">
    <citation type="journal article" date="2023" name="Int. J. Mol. Sci.">
        <title>De Novo Assembly and Annotation of 11 Diverse Shrub Willow (Salix) Genomes Reveals Novel Gene Organization in Sex-Linked Regions.</title>
        <authorList>
            <person name="Hyden B."/>
            <person name="Feng K."/>
            <person name="Yates T.B."/>
            <person name="Jawdy S."/>
            <person name="Cereghino C."/>
            <person name="Smart L.B."/>
            <person name="Muchero W."/>
        </authorList>
    </citation>
    <scope>NUCLEOTIDE SEQUENCE</scope>
    <source>
        <tissue evidence="1">Shoot tip</tissue>
    </source>
</reference>
<sequence length="139" mass="16373">MTIKYVFSMLFLGPDSFIIPIMLEFQELVSLVLRVNFKTQMSDYLSVECEKGKRSCIWQLFMEMMPNDNRCSRNQFRVITQTCNSKQRPDEWVSWEVLMDSGLVRLYSHPLGLNLSSNRRPDNTFRWPELALPHPVVHA</sequence>
<accession>A0A9Q0SVN6</accession>
<comment type="caution">
    <text evidence="1">The sequence shown here is derived from an EMBL/GenBank/DDBJ whole genome shotgun (WGS) entry which is preliminary data.</text>
</comment>
<dbReference type="EMBL" id="JAPFFM010000018">
    <property type="protein sequence ID" value="KAJ6691035.1"/>
    <property type="molecule type" value="Genomic_DNA"/>
</dbReference>
<name>A0A9Q0SVN6_9ROSI</name>
<reference evidence="1" key="1">
    <citation type="submission" date="2022-11" db="EMBL/GenBank/DDBJ databases">
        <authorList>
            <person name="Hyden B.L."/>
            <person name="Feng K."/>
            <person name="Yates T."/>
            <person name="Jawdy S."/>
            <person name="Smart L.B."/>
            <person name="Muchero W."/>
        </authorList>
    </citation>
    <scope>NUCLEOTIDE SEQUENCE</scope>
    <source>
        <tissue evidence="1">Shoot tip</tissue>
    </source>
</reference>
<organism evidence="1 2">
    <name type="scientific">Salix koriyanagi</name>
    <dbReference type="NCBI Taxonomy" id="2511006"/>
    <lineage>
        <taxon>Eukaryota</taxon>
        <taxon>Viridiplantae</taxon>
        <taxon>Streptophyta</taxon>
        <taxon>Embryophyta</taxon>
        <taxon>Tracheophyta</taxon>
        <taxon>Spermatophyta</taxon>
        <taxon>Magnoliopsida</taxon>
        <taxon>eudicotyledons</taxon>
        <taxon>Gunneridae</taxon>
        <taxon>Pentapetalae</taxon>
        <taxon>rosids</taxon>
        <taxon>fabids</taxon>
        <taxon>Malpighiales</taxon>
        <taxon>Salicaceae</taxon>
        <taxon>Saliceae</taxon>
        <taxon>Salix</taxon>
    </lineage>
</organism>
<gene>
    <name evidence="1" type="ORF">OIU74_015673</name>
</gene>